<organism evidence="1 2">
    <name type="scientific">Drosophila willistoni</name>
    <name type="common">Fruit fly</name>
    <dbReference type="NCBI Taxonomy" id="7260"/>
    <lineage>
        <taxon>Eukaryota</taxon>
        <taxon>Metazoa</taxon>
        <taxon>Ecdysozoa</taxon>
        <taxon>Arthropoda</taxon>
        <taxon>Hexapoda</taxon>
        <taxon>Insecta</taxon>
        <taxon>Pterygota</taxon>
        <taxon>Neoptera</taxon>
        <taxon>Endopterygota</taxon>
        <taxon>Diptera</taxon>
        <taxon>Brachycera</taxon>
        <taxon>Muscomorpha</taxon>
        <taxon>Ephydroidea</taxon>
        <taxon>Drosophilidae</taxon>
        <taxon>Drosophila</taxon>
        <taxon>Sophophora</taxon>
    </lineage>
</organism>
<proteinExistence type="predicted"/>
<dbReference type="InParanoid" id="A0A0Q9X4T3"/>
<evidence type="ECO:0000313" key="2">
    <source>
        <dbReference type="Proteomes" id="UP000007798"/>
    </source>
</evidence>
<protein>
    <recommendedName>
        <fullName evidence="3">Reverse transcriptase zinc-binding domain-containing protein</fullName>
    </recommendedName>
</protein>
<reference evidence="1 2" key="1">
    <citation type="journal article" date="2007" name="Nature">
        <title>Evolution of genes and genomes on the Drosophila phylogeny.</title>
        <authorList>
            <consortium name="Drosophila 12 Genomes Consortium"/>
            <person name="Clark A.G."/>
            <person name="Eisen M.B."/>
            <person name="Smith D.R."/>
            <person name="Bergman C.M."/>
            <person name="Oliver B."/>
            <person name="Markow T.A."/>
            <person name="Kaufman T.C."/>
            <person name="Kellis M."/>
            <person name="Gelbart W."/>
            <person name="Iyer V.N."/>
            <person name="Pollard D.A."/>
            <person name="Sackton T.B."/>
            <person name="Larracuente A.M."/>
            <person name="Singh N.D."/>
            <person name="Abad J.P."/>
            <person name="Abt D.N."/>
            <person name="Adryan B."/>
            <person name="Aguade M."/>
            <person name="Akashi H."/>
            <person name="Anderson W.W."/>
            <person name="Aquadro C.F."/>
            <person name="Ardell D.H."/>
            <person name="Arguello R."/>
            <person name="Artieri C.G."/>
            <person name="Barbash D.A."/>
            <person name="Barker D."/>
            <person name="Barsanti P."/>
            <person name="Batterham P."/>
            <person name="Batzoglou S."/>
            <person name="Begun D."/>
            <person name="Bhutkar A."/>
            <person name="Blanco E."/>
            <person name="Bosak S.A."/>
            <person name="Bradley R.K."/>
            <person name="Brand A.D."/>
            <person name="Brent M.R."/>
            <person name="Brooks A.N."/>
            <person name="Brown R.H."/>
            <person name="Butlin R.K."/>
            <person name="Caggese C."/>
            <person name="Calvi B.R."/>
            <person name="Bernardo de Carvalho A."/>
            <person name="Caspi A."/>
            <person name="Castrezana S."/>
            <person name="Celniker S.E."/>
            <person name="Chang J.L."/>
            <person name="Chapple C."/>
            <person name="Chatterji S."/>
            <person name="Chinwalla A."/>
            <person name="Civetta A."/>
            <person name="Clifton S.W."/>
            <person name="Comeron J.M."/>
            <person name="Costello J.C."/>
            <person name="Coyne J.A."/>
            <person name="Daub J."/>
            <person name="David R.G."/>
            <person name="Delcher A.L."/>
            <person name="Delehaunty K."/>
            <person name="Do C.B."/>
            <person name="Ebling H."/>
            <person name="Edwards K."/>
            <person name="Eickbush T."/>
            <person name="Evans J.D."/>
            <person name="Filipski A."/>
            <person name="Findeiss S."/>
            <person name="Freyhult E."/>
            <person name="Fulton L."/>
            <person name="Fulton R."/>
            <person name="Garcia A.C."/>
            <person name="Gardiner A."/>
            <person name="Garfield D.A."/>
            <person name="Garvin B.E."/>
            <person name="Gibson G."/>
            <person name="Gilbert D."/>
            <person name="Gnerre S."/>
            <person name="Godfrey J."/>
            <person name="Good R."/>
            <person name="Gotea V."/>
            <person name="Gravely B."/>
            <person name="Greenberg A.J."/>
            <person name="Griffiths-Jones S."/>
            <person name="Gross S."/>
            <person name="Guigo R."/>
            <person name="Gustafson E.A."/>
            <person name="Haerty W."/>
            <person name="Hahn M.W."/>
            <person name="Halligan D.L."/>
            <person name="Halpern A.L."/>
            <person name="Halter G.M."/>
            <person name="Han M.V."/>
            <person name="Heger A."/>
            <person name="Hillier L."/>
            <person name="Hinrichs A.S."/>
            <person name="Holmes I."/>
            <person name="Hoskins R.A."/>
            <person name="Hubisz M.J."/>
            <person name="Hultmark D."/>
            <person name="Huntley M.A."/>
            <person name="Jaffe D.B."/>
            <person name="Jagadeeshan S."/>
            <person name="Jeck W.R."/>
            <person name="Johnson J."/>
            <person name="Jones C.D."/>
            <person name="Jordan W.C."/>
            <person name="Karpen G.H."/>
            <person name="Kataoka E."/>
            <person name="Keightley P.D."/>
            <person name="Kheradpour P."/>
            <person name="Kirkness E.F."/>
            <person name="Koerich L.B."/>
            <person name="Kristiansen K."/>
            <person name="Kudrna D."/>
            <person name="Kulathinal R.J."/>
            <person name="Kumar S."/>
            <person name="Kwok R."/>
            <person name="Lander E."/>
            <person name="Langley C.H."/>
            <person name="Lapoint R."/>
            <person name="Lazzaro B.P."/>
            <person name="Lee S.J."/>
            <person name="Levesque L."/>
            <person name="Li R."/>
            <person name="Lin C.F."/>
            <person name="Lin M.F."/>
            <person name="Lindblad-Toh K."/>
            <person name="Llopart A."/>
            <person name="Long M."/>
            <person name="Low L."/>
            <person name="Lozovsky E."/>
            <person name="Lu J."/>
            <person name="Luo M."/>
            <person name="Machado C.A."/>
            <person name="Makalowski W."/>
            <person name="Marzo M."/>
            <person name="Matsuda M."/>
            <person name="Matzkin L."/>
            <person name="McAllister B."/>
            <person name="McBride C.S."/>
            <person name="McKernan B."/>
            <person name="McKernan K."/>
            <person name="Mendez-Lago M."/>
            <person name="Minx P."/>
            <person name="Mollenhauer M.U."/>
            <person name="Montooth K."/>
            <person name="Mount S.M."/>
            <person name="Mu X."/>
            <person name="Myers E."/>
            <person name="Negre B."/>
            <person name="Newfeld S."/>
            <person name="Nielsen R."/>
            <person name="Noor M.A."/>
            <person name="O'Grady P."/>
            <person name="Pachter L."/>
            <person name="Papaceit M."/>
            <person name="Parisi M.J."/>
            <person name="Parisi M."/>
            <person name="Parts L."/>
            <person name="Pedersen J.S."/>
            <person name="Pesole G."/>
            <person name="Phillippy A.M."/>
            <person name="Ponting C.P."/>
            <person name="Pop M."/>
            <person name="Porcelli D."/>
            <person name="Powell J.R."/>
            <person name="Prohaska S."/>
            <person name="Pruitt K."/>
            <person name="Puig M."/>
            <person name="Quesneville H."/>
            <person name="Ram K.R."/>
            <person name="Rand D."/>
            <person name="Rasmussen M.D."/>
            <person name="Reed L.K."/>
            <person name="Reenan R."/>
            <person name="Reily A."/>
            <person name="Remington K.A."/>
            <person name="Rieger T.T."/>
            <person name="Ritchie M.G."/>
            <person name="Robin C."/>
            <person name="Rogers Y.H."/>
            <person name="Rohde C."/>
            <person name="Rozas J."/>
            <person name="Rubenfield M.J."/>
            <person name="Ruiz A."/>
            <person name="Russo S."/>
            <person name="Salzberg S.L."/>
            <person name="Sanchez-Gracia A."/>
            <person name="Saranga D.J."/>
            <person name="Sato H."/>
            <person name="Schaeffer S.W."/>
            <person name="Schatz M.C."/>
            <person name="Schlenke T."/>
            <person name="Schwartz R."/>
            <person name="Segarra C."/>
            <person name="Singh R.S."/>
            <person name="Sirot L."/>
            <person name="Sirota M."/>
            <person name="Sisneros N.B."/>
            <person name="Smith C.D."/>
            <person name="Smith T.F."/>
            <person name="Spieth J."/>
            <person name="Stage D.E."/>
            <person name="Stark A."/>
            <person name="Stephan W."/>
            <person name="Strausberg R.L."/>
            <person name="Strempel S."/>
            <person name="Sturgill D."/>
            <person name="Sutton G."/>
            <person name="Sutton G.G."/>
            <person name="Tao W."/>
            <person name="Teichmann S."/>
            <person name="Tobari Y.N."/>
            <person name="Tomimura Y."/>
            <person name="Tsolas J.M."/>
            <person name="Valente V.L."/>
            <person name="Venter E."/>
            <person name="Venter J.C."/>
            <person name="Vicario S."/>
            <person name="Vieira F.G."/>
            <person name="Vilella A.J."/>
            <person name="Villasante A."/>
            <person name="Walenz B."/>
            <person name="Wang J."/>
            <person name="Wasserman M."/>
            <person name="Watts T."/>
            <person name="Wilson D."/>
            <person name="Wilson R.K."/>
            <person name="Wing R.A."/>
            <person name="Wolfner M.F."/>
            <person name="Wong A."/>
            <person name="Wong G.K."/>
            <person name="Wu C.I."/>
            <person name="Wu G."/>
            <person name="Yamamoto D."/>
            <person name="Yang H.P."/>
            <person name="Yang S.P."/>
            <person name="Yorke J.A."/>
            <person name="Yoshida K."/>
            <person name="Zdobnov E."/>
            <person name="Zhang P."/>
            <person name="Zhang Y."/>
            <person name="Zimin A.V."/>
            <person name="Baldwin J."/>
            <person name="Abdouelleil A."/>
            <person name="Abdulkadir J."/>
            <person name="Abebe A."/>
            <person name="Abera B."/>
            <person name="Abreu J."/>
            <person name="Acer S.C."/>
            <person name="Aftuck L."/>
            <person name="Alexander A."/>
            <person name="An P."/>
            <person name="Anderson E."/>
            <person name="Anderson S."/>
            <person name="Arachi H."/>
            <person name="Azer M."/>
            <person name="Bachantsang P."/>
            <person name="Barry A."/>
            <person name="Bayul T."/>
            <person name="Berlin A."/>
            <person name="Bessette D."/>
            <person name="Bloom T."/>
            <person name="Blye J."/>
            <person name="Boguslavskiy L."/>
            <person name="Bonnet C."/>
            <person name="Boukhgalter B."/>
            <person name="Bourzgui I."/>
            <person name="Brown A."/>
            <person name="Cahill P."/>
            <person name="Channer S."/>
            <person name="Cheshatsang Y."/>
            <person name="Chuda L."/>
            <person name="Citroen M."/>
            <person name="Collymore A."/>
            <person name="Cooke P."/>
            <person name="Costello M."/>
            <person name="D'Aco K."/>
            <person name="Daza R."/>
            <person name="De Haan G."/>
            <person name="DeGray S."/>
            <person name="DeMaso C."/>
            <person name="Dhargay N."/>
            <person name="Dooley K."/>
            <person name="Dooley E."/>
            <person name="Doricent M."/>
            <person name="Dorje P."/>
            <person name="Dorjee K."/>
            <person name="Dupes A."/>
            <person name="Elong R."/>
            <person name="Falk J."/>
            <person name="Farina A."/>
            <person name="Faro S."/>
            <person name="Ferguson D."/>
            <person name="Fisher S."/>
            <person name="Foley C.D."/>
            <person name="Franke A."/>
            <person name="Friedrich D."/>
            <person name="Gadbois L."/>
            <person name="Gearin G."/>
            <person name="Gearin C.R."/>
            <person name="Giannoukos G."/>
            <person name="Goode T."/>
            <person name="Graham J."/>
            <person name="Grandbois E."/>
            <person name="Grewal S."/>
            <person name="Gyaltsen K."/>
            <person name="Hafez N."/>
            <person name="Hagos B."/>
            <person name="Hall J."/>
            <person name="Henson C."/>
            <person name="Hollinger A."/>
            <person name="Honan T."/>
            <person name="Huard M.D."/>
            <person name="Hughes L."/>
            <person name="Hurhula B."/>
            <person name="Husby M.E."/>
            <person name="Kamat A."/>
            <person name="Kanga B."/>
            <person name="Kashin S."/>
            <person name="Khazanovich D."/>
            <person name="Kisner P."/>
            <person name="Lance K."/>
            <person name="Lara M."/>
            <person name="Lee W."/>
            <person name="Lennon N."/>
            <person name="Letendre F."/>
            <person name="LeVine R."/>
            <person name="Lipovsky A."/>
            <person name="Liu X."/>
            <person name="Liu J."/>
            <person name="Liu S."/>
            <person name="Lokyitsang T."/>
            <person name="Lokyitsang Y."/>
            <person name="Lubonja R."/>
            <person name="Lui A."/>
            <person name="MacDonald P."/>
            <person name="Magnisalis V."/>
            <person name="Maru K."/>
            <person name="Matthews C."/>
            <person name="McCusker W."/>
            <person name="McDonough S."/>
            <person name="Mehta T."/>
            <person name="Meldrim J."/>
            <person name="Meneus L."/>
            <person name="Mihai O."/>
            <person name="Mihalev A."/>
            <person name="Mihova T."/>
            <person name="Mittelman R."/>
            <person name="Mlenga V."/>
            <person name="Montmayeur A."/>
            <person name="Mulrain L."/>
            <person name="Navidi A."/>
            <person name="Naylor J."/>
            <person name="Negash T."/>
            <person name="Nguyen T."/>
            <person name="Nguyen N."/>
            <person name="Nicol R."/>
            <person name="Norbu C."/>
            <person name="Norbu N."/>
            <person name="Novod N."/>
            <person name="O'Neill B."/>
            <person name="Osman S."/>
            <person name="Markiewicz E."/>
            <person name="Oyono O.L."/>
            <person name="Patti C."/>
            <person name="Phunkhang P."/>
            <person name="Pierre F."/>
            <person name="Priest M."/>
            <person name="Raghuraman S."/>
            <person name="Rege F."/>
            <person name="Reyes R."/>
            <person name="Rise C."/>
            <person name="Rogov P."/>
            <person name="Ross K."/>
            <person name="Ryan E."/>
            <person name="Settipalli S."/>
            <person name="Shea T."/>
            <person name="Sherpa N."/>
            <person name="Shi L."/>
            <person name="Shih D."/>
            <person name="Sparrow T."/>
            <person name="Spaulding J."/>
            <person name="Stalker J."/>
            <person name="Stange-Thomann N."/>
            <person name="Stavropoulos S."/>
            <person name="Stone C."/>
            <person name="Strader C."/>
            <person name="Tesfaye S."/>
            <person name="Thomson T."/>
            <person name="Thoulutsang Y."/>
            <person name="Thoulutsang D."/>
            <person name="Topham K."/>
            <person name="Topping I."/>
            <person name="Tsamla T."/>
            <person name="Vassiliev H."/>
            <person name="Vo A."/>
            <person name="Wangchuk T."/>
            <person name="Wangdi T."/>
            <person name="Weiand M."/>
            <person name="Wilkinson J."/>
            <person name="Wilson A."/>
            <person name="Yadav S."/>
            <person name="Young G."/>
            <person name="Yu Q."/>
            <person name="Zembek L."/>
            <person name="Zhong D."/>
            <person name="Zimmer A."/>
            <person name="Zwirko Z."/>
            <person name="Jaffe D.B."/>
            <person name="Alvarez P."/>
            <person name="Brockman W."/>
            <person name="Butler J."/>
            <person name="Chin C."/>
            <person name="Gnerre S."/>
            <person name="Grabherr M."/>
            <person name="Kleber M."/>
            <person name="Mauceli E."/>
            <person name="MacCallum I."/>
        </authorList>
    </citation>
    <scope>NUCLEOTIDE SEQUENCE [LARGE SCALE GENOMIC DNA]</scope>
    <source>
        <strain evidence="2">Tucson 14030-0811.24</strain>
    </source>
</reference>
<dbReference type="Proteomes" id="UP000007798">
    <property type="component" value="Unassembled WGS sequence"/>
</dbReference>
<dbReference type="OrthoDB" id="7868817at2759"/>
<gene>
    <name evidence="1" type="primary">Dwil\GK27052</name>
    <name evidence="1" type="ORF">Dwil_GK27052</name>
</gene>
<evidence type="ECO:0000313" key="1">
    <source>
        <dbReference type="EMBL" id="KRF99282.1"/>
    </source>
</evidence>
<name>A0A0Q9X4T3_DROWI</name>
<dbReference type="AlphaFoldDB" id="A0A0Q9X4T3"/>
<keyword evidence="2" id="KW-1185">Reference proteome</keyword>
<accession>A0A0Q9X4T3</accession>
<evidence type="ECO:0008006" key="3">
    <source>
        <dbReference type="Google" id="ProtNLM"/>
    </source>
</evidence>
<dbReference type="EMBL" id="CH964218">
    <property type="protein sequence ID" value="KRF99282.1"/>
    <property type="molecule type" value="Genomic_DNA"/>
</dbReference>
<sequence length="231" mass="25506">MLDTRLCFKKHIEYCSSKAAASARSLARTLLNTRGPKQGRRLLLSSVVKSTALYAVPSWIKGVEVKSYRRSLESTHRLSAIKVCSAFRTIFDDAALVIAGMMPIDECAAIASATVIASRQSSGSTMTQPRGLDMAWQHFMRRWQERWDSSPKGRLTITSLHHDVSDECTWCGAGNIEDESHVLQHCPRFDGVGKGHGRAGDANSNVWQATAAFNAHVMKKLRQLQSESSAN</sequence>